<dbReference type="STRING" id="1489064.WH96_20545"/>
<reference evidence="1 2" key="1">
    <citation type="submission" date="2015-03" db="EMBL/GenBank/DDBJ databases">
        <title>Genome Sequence of Kiloniella spongiae MEBiC09566, isolated from a marine sponge.</title>
        <authorList>
            <person name="Shao Z."/>
            <person name="Wang L."/>
            <person name="Li X."/>
        </authorList>
    </citation>
    <scope>NUCLEOTIDE SEQUENCE [LARGE SCALE GENOMIC DNA]</scope>
    <source>
        <strain evidence="1 2">MEBiC09566</strain>
    </source>
</reference>
<dbReference type="EMBL" id="LAQL01000028">
    <property type="protein sequence ID" value="KLN58896.1"/>
    <property type="molecule type" value="Genomic_DNA"/>
</dbReference>
<dbReference type="OrthoDB" id="8768428at2"/>
<organism evidence="1 2">
    <name type="scientific">Kiloniella spongiae</name>
    <dbReference type="NCBI Taxonomy" id="1489064"/>
    <lineage>
        <taxon>Bacteria</taxon>
        <taxon>Pseudomonadati</taxon>
        <taxon>Pseudomonadota</taxon>
        <taxon>Alphaproteobacteria</taxon>
        <taxon>Rhodospirillales</taxon>
        <taxon>Kiloniellaceae</taxon>
        <taxon>Kiloniella</taxon>
    </lineage>
</organism>
<proteinExistence type="predicted"/>
<sequence>MINTVTEWSANITTPESAISPDNFEGLAGSIPPNNFVISRNKFGKIASVYSDNEWNFKAYNIRGTPSTLYFNSWFKGPTEEAHLLIIQELKHIMFSYIWYRHGKPYSVKNISRFTTTLNILALFAFQKRITVVNLLQSKELLAVCIQDLPGGSVYPLQSFLRALITIGSDILGFLPCSPEKISGFQSIITQYRASLKQHPPIPSRIYSLYITKLQNHLSLIEQHIDRYIELIQVHESNSYNGLTFNAQKVRARKEGKKFLSSSLTVQIAKKHNHKYIYSKNHLTLDQLITSKKLDQFFDQYPIRATPHGLASGLVNIQFICKTIIHLFSGMRHSEVRFLPFNCASSYTKNGVNHSIIRGYTTKFNEKETEWITNKDGIKAINIAQKIALYVCDFLSINPNKVDSIPLFISPAYTGIGTKYIKKPSDKVFMPSLLITSSEIK</sequence>
<protein>
    <submittedName>
        <fullName evidence="1">Uncharacterized protein</fullName>
    </submittedName>
</protein>
<gene>
    <name evidence="1" type="ORF">WH96_20545</name>
</gene>
<evidence type="ECO:0000313" key="1">
    <source>
        <dbReference type="EMBL" id="KLN58896.1"/>
    </source>
</evidence>
<evidence type="ECO:0000313" key="2">
    <source>
        <dbReference type="Proteomes" id="UP000035444"/>
    </source>
</evidence>
<dbReference type="Proteomes" id="UP000035444">
    <property type="component" value="Unassembled WGS sequence"/>
</dbReference>
<name>A0A0H2M9T4_9PROT</name>
<accession>A0A0H2M9T4</accession>
<keyword evidence="2" id="KW-1185">Reference proteome</keyword>
<comment type="caution">
    <text evidence="1">The sequence shown here is derived from an EMBL/GenBank/DDBJ whole genome shotgun (WGS) entry which is preliminary data.</text>
</comment>
<dbReference type="AlphaFoldDB" id="A0A0H2M9T4"/>
<dbReference type="RefSeq" id="WP_047766128.1">
    <property type="nucleotide sequence ID" value="NZ_LAQL01000028.1"/>
</dbReference>